<keyword evidence="2" id="KW-0732">Signal</keyword>
<evidence type="ECO:0000313" key="3">
    <source>
        <dbReference type="EMBL" id="KRY95025.1"/>
    </source>
</evidence>
<keyword evidence="1" id="KW-1133">Transmembrane helix</keyword>
<feature type="transmembrane region" description="Helical" evidence="1">
    <location>
        <begin position="34"/>
        <end position="56"/>
    </location>
</feature>
<name>A0A0V1G9X1_TRIPS</name>
<evidence type="ECO:0000256" key="2">
    <source>
        <dbReference type="SAM" id="SignalP"/>
    </source>
</evidence>
<proteinExistence type="predicted"/>
<keyword evidence="1" id="KW-0472">Membrane</keyword>
<protein>
    <submittedName>
        <fullName evidence="3">Uncharacterized protein</fullName>
    </submittedName>
</protein>
<evidence type="ECO:0000256" key="1">
    <source>
        <dbReference type="SAM" id="Phobius"/>
    </source>
</evidence>
<keyword evidence="4" id="KW-1185">Reference proteome</keyword>
<gene>
    <name evidence="3" type="ORF">T4B_1983</name>
</gene>
<feature type="chain" id="PRO_5006878498" evidence="2">
    <location>
        <begin position="19"/>
        <end position="57"/>
    </location>
</feature>
<organism evidence="3 4">
    <name type="scientific">Trichinella pseudospiralis</name>
    <name type="common">Parasitic roundworm</name>
    <dbReference type="NCBI Taxonomy" id="6337"/>
    <lineage>
        <taxon>Eukaryota</taxon>
        <taxon>Metazoa</taxon>
        <taxon>Ecdysozoa</taxon>
        <taxon>Nematoda</taxon>
        <taxon>Enoplea</taxon>
        <taxon>Dorylaimia</taxon>
        <taxon>Trichinellida</taxon>
        <taxon>Trichinellidae</taxon>
        <taxon>Trichinella</taxon>
    </lineage>
</organism>
<dbReference type="AlphaFoldDB" id="A0A0V1G9X1"/>
<feature type="signal peptide" evidence="2">
    <location>
        <begin position="1"/>
        <end position="18"/>
    </location>
</feature>
<dbReference type="Proteomes" id="UP000054805">
    <property type="component" value="Unassembled WGS sequence"/>
</dbReference>
<comment type="caution">
    <text evidence="3">The sequence shown here is derived from an EMBL/GenBank/DDBJ whole genome shotgun (WGS) entry which is preliminary data.</text>
</comment>
<evidence type="ECO:0000313" key="4">
    <source>
        <dbReference type="Proteomes" id="UP000054805"/>
    </source>
</evidence>
<keyword evidence="1" id="KW-0812">Transmembrane</keyword>
<accession>A0A0V1G9X1</accession>
<dbReference type="EMBL" id="JYDS01004615">
    <property type="protein sequence ID" value="KRY95025.1"/>
    <property type="molecule type" value="Genomic_DNA"/>
</dbReference>
<sequence length="57" mass="6230">MALSLVALSLVCLIYVASDSVVKHSLSSIKQNLYIIILFTLSLIEMTVTSLISNLFV</sequence>
<reference evidence="3 4" key="1">
    <citation type="submission" date="2015-01" db="EMBL/GenBank/DDBJ databases">
        <title>Evolution of Trichinella species and genotypes.</title>
        <authorList>
            <person name="Korhonen P.K."/>
            <person name="Edoardo P."/>
            <person name="Giuseppe L.R."/>
            <person name="Gasser R.B."/>
        </authorList>
    </citation>
    <scope>NUCLEOTIDE SEQUENCE [LARGE SCALE GENOMIC DNA]</scope>
    <source>
        <strain evidence="3">ISS588</strain>
    </source>
</reference>